<dbReference type="RefSeq" id="WP_135286941.1">
    <property type="nucleotide sequence ID" value="NZ_SMLL01000008.1"/>
</dbReference>
<name>A0A4Z0BE20_9BURK</name>
<reference evidence="1 2" key="1">
    <citation type="submission" date="2019-03" db="EMBL/GenBank/DDBJ databases">
        <title>Ramlibacter rhizophilus CCTCC AB2015357, whole genome shotgun sequence.</title>
        <authorList>
            <person name="Zhang X."/>
            <person name="Feng G."/>
            <person name="Zhu H."/>
        </authorList>
    </citation>
    <scope>NUCLEOTIDE SEQUENCE [LARGE SCALE GENOMIC DNA]</scope>
    <source>
        <strain evidence="1 2">CCTCC AB2015357</strain>
    </source>
</reference>
<dbReference type="OrthoDB" id="8895166at2"/>
<dbReference type="InterPro" id="IPR006311">
    <property type="entry name" value="TAT_signal"/>
</dbReference>
<sequence length="192" mass="21181">MHLPKPTRRRVLGRLAWPLAAAALAGCAGFPGAPTRYRISAAQLEESLRERVPLRHSMGGIVEVTARVDGLRMLPEREQVAAQVKFESSGPLLPQSFHGSFDLLFGLRWEPSDHSLRAHQLELRSLRLPMVVGRSAQLLEAALTAVSRQLIGDVVLHRLSPREVQRLRGWGLRPDTIDVTPDGLELGFAPLA</sequence>
<dbReference type="AlphaFoldDB" id="A0A4Z0BE20"/>
<accession>A0A4Z0BE20</accession>
<evidence type="ECO:0000313" key="2">
    <source>
        <dbReference type="Proteomes" id="UP000297564"/>
    </source>
</evidence>
<dbReference type="PROSITE" id="PS51257">
    <property type="entry name" value="PROKAR_LIPOPROTEIN"/>
    <property type="match status" value="1"/>
</dbReference>
<gene>
    <name evidence="1" type="ORF">EZ242_19890</name>
</gene>
<dbReference type="Gene3D" id="3.15.10.40">
    <property type="entry name" value="Uncharacterised protein PF07273, DUF1439"/>
    <property type="match status" value="1"/>
</dbReference>
<keyword evidence="2" id="KW-1185">Reference proteome</keyword>
<comment type="caution">
    <text evidence="1">The sequence shown here is derived from an EMBL/GenBank/DDBJ whole genome shotgun (WGS) entry which is preliminary data.</text>
</comment>
<proteinExistence type="predicted"/>
<dbReference type="PROSITE" id="PS51318">
    <property type="entry name" value="TAT"/>
    <property type="match status" value="1"/>
</dbReference>
<protein>
    <submittedName>
        <fullName evidence="1">DUF1439 domain-containing protein</fullName>
    </submittedName>
</protein>
<organism evidence="1 2">
    <name type="scientific">Ramlibacter rhizophilus</name>
    <dbReference type="NCBI Taxonomy" id="1781167"/>
    <lineage>
        <taxon>Bacteria</taxon>
        <taxon>Pseudomonadati</taxon>
        <taxon>Pseudomonadota</taxon>
        <taxon>Betaproteobacteria</taxon>
        <taxon>Burkholderiales</taxon>
        <taxon>Comamonadaceae</taxon>
        <taxon>Ramlibacter</taxon>
    </lineage>
</organism>
<dbReference type="Proteomes" id="UP000297564">
    <property type="component" value="Unassembled WGS sequence"/>
</dbReference>
<evidence type="ECO:0000313" key="1">
    <source>
        <dbReference type="EMBL" id="TFY96931.1"/>
    </source>
</evidence>
<dbReference type="EMBL" id="SMLL01000008">
    <property type="protein sequence ID" value="TFY96931.1"/>
    <property type="molecule type" value="Genomic_DNA"/>
</dbReference>